<dbReference type="STRING" id="1300348.I602_2365"/>
<organism evidence="1 3">
    <name type="scientific">Polaribacter dokdonensis DSW-5</name>
    <dbReference type="NCBI Taxonomy" id="1300348"/>
    <lineage>
        <taxon>Bacteria</taxon>
        <taxon>Pseudomonadati</taxon>
        <taxon>Bacteroidota</taxon>
        <taxon>Flavobacteriia</taxon>
        <taxon>Flavobacteriales</taxon>
        <taxon>Flavobacteriaceae</taxon>
    </lineage>
</organism>
<evidence type="ECO:0000313" key="3">
    <source>
        <dbReference type="Proteomes" id="UP000037716"/>
    </source>
</evidence>
<evidence type="ECO:0000313" key="4">
    <source>
        <dbReference type="Proteomes" id="UP000183071"/>
    </source>
</evidence>
<dbReference type="Proteomes" id="UP000183071">
    <property type="component" value="Unassembled WGS sequence"/>
</dbReference>
<dbReference type="Proteomes" id="UP000037716">
    <property type="component" value="Unassembled WGS sequence"/>
</dbReference>
<evidence type="ECO:0000313" key="1">
    <source>
        <dbReference type="EMBL" id="KOY52805.1"/>
    </source>
</evidence>
<comment type="caution">
    <text evidence="1">The sequence shown here is derived from an EMBL/GenBank/DDBJ whole genome shotgun (WGS) entry which is preliminary data.</text>
</comment>
<dbReference type="PATRIC" id="fig|1300348.6.peg.2366"/>
<protein>
    <recommendedName>
        <fullName evidence="5">DUF4252 domain-containing protein</fullName>
    </recommendedName>
</protein>
<accession>A0A0M9CIQ4</accession>
<proteinExistence type="predicted"/>
<dbReference type="EMBL" id="FNUE01000002">
    <property type="protein sequence ID" value="SEE52684.1"/>
    <property type="molecule type" value="Genomic_DNA"/>
</dbReference>
<keyword evidence="4" id="KW-1185">Reference proteome</keyword>
<name>A0A0M9CIQ4_9FLAO</name>
<dbReference type="RefSeq" id="WP_053974878.1">
    <property type="nucleotide sequence ID" value="NZ_FNUE01000002.1"/>
</dbReference>
<dbReference type="OrthoDB" id="1143555at2"/>
<dbReference type="Pfam" id="PF14060">
    <property type="entry name" value="DUF4252"/>
    <property type="match status" value="1"/>
</dbReference>
<dbReference type="EMBL" id="LGBR01000001">
    <property type="protein sequence ID" value="KOY52805.1"/>
    <property type="molecule type" value="Genomic_DNA"/>
</dbReference>
<evidence type="ECO:0000313" key="2">
    <source>
        <dbReference type="EMBL" id="SEE52684.1"/>
    </source>
</evidence>
<dbReference type="InterPro" id="IPR025348">
    <property type="entry name" value="DUF4252"/>
</dbReference>
<evidence type="ECO:0008006" key="5">
    <source>
        <dbReference type="Google" id="ProtNLM"/>
    </source>
</evidence>
<dbReference type="AlphaFoldDB" id="A0A0M9CIQ4"/>
<gene>
    <name evidence="1" type="ORF">I602_2365</name>
    <name evidence="2" type="ORF">SAMN05444353_2140</name>
</gene>
<sequence length="179" mass="19723">MKKLTTVFSFLLVVLLVSSCKNDKSLQTYLVDTSGKEGFYTGDIPVSSVLSPKADVSEDVKETMQSIKKINVVFLPKTEANETSYETEKAKLKEIFKDNEDYKSLMAMKLKGMNVSVFYSGKTEAIDEIVAFGYGDQNGVGVVRLLGDDMDPSKIVKMLSSVEMDENSLGNLGNIFNAN</sequence>
<reference evidence="2 4" key="2">
    <citation type="submission" date="2016-10" db="EMBL/GenBank/DDBJ databases">
        <authorList>
            <person name="Varghese N."/>
            <person name="Submissions S."/>
        </authorList>
    </citation>
    <scope>NUCLEOTIDE SEQUENCE [LARGE SCALE GENOMIC DNA]</scope>
    <source>
        <strain evidence="2 4">DSW-5</strain>
    </source>
</reference>
<reference evidence="1 3" key="1">
    <citation type="submission" date="2015-07" db="EMBL/GenBank/DDBJ databases">
        <title>Genome of Polaribacter dokdonenesis DSW-5, isolated from seawater off Dokdo in Korea.</title>
        <authorList>
            <person name="Yoon K."/>
            <person name="Song J.Y."/>
            <person name="Kim J.F."/>
        </authorList>
    </citation>
    <scope>NUCLEOTIDE SEQUENCE [LARGE SCALE GENOMIC DNA]</scope>
    <source>
        <strain evidence="1 3">DSW-5</strain>
    </source>
</reference>
<dbReference type="PROSITE" id="PS51257">
    <property type="entry name" value="PROKAR_LIPOPROTEIN"/>
    <property type="match status" value="1"/>
</dbReference>